<dbReference type="Pfam" id="PF00651">
    <property type="entry name" value="BTB"/>
    <property type="match status" value="1"/>
</dbReference>
<dbReference type="InParanoid" id="A0A0G4FG86"/>
<feature type="domain" description="BTB" evidence="3">
    <location>
        <begin position="381"/>
        <end position="448"/>
    </location>
</feature>
<dbReference type="Gene3D" id="2.120.10.30">
    <property type="entry name" value="TolB, C-terminal domain"/>
    <property type="match status" value="2"/>
</dbReference>
<dbReference type="CDD" id="cd18186">
    <property type="entry name" value="BTB_POZ_ZBTB_KLHL-like"/>
    <property type="match status" value="1"/>
</dbReference>
<dbReference type="InterPro" id="IPR001258">
    <property type="entry name" value="NHL_repeat"/>
</dbReference>
<dbReference type="SMART" id="SM00225">
    <property type="entry name" value="BTB"/>
    <property type="match status" value="1"/>
</dbReference>
<dbReference type="PROSITE" id="PS50097">
    <property type="entry name" value="BTB"/>
    <property type="match status" value="1"/>
</dbReference>
<dbReference type="GO" id="GO:0000151">
    <property type="term" value="C:ubiquitin ligase complex"/>
    <property type="evidence" value="ECO:0007669"/>
    <property type="project" value="TreeGrafter"/>
</dbReference>
<dbReference type="OrthoDB" id="537338at2759"/>
<dbReference type="InterPro" id="IPR011333">
    <property type="entry name" value="SKP1/BTB/POZ_sf"/>
</dbReference>
<evidence type="ECO:0000256" key="2">
    <source>
        <dbReference type="ARBA" id="ARBA00023043"/>
    </source>
</evidence>
<proteinExistence type="predicted"/>
<evidence type="ECO:0000259" key="3">
    <source>
        <dbReference type="PROSITE" id="PS50097"/>
    </source>
</evidence>
<dbReference type="SUPFAM" id="SSF101898">
    <property type="entry name" value="NHL repeat"/>
    <property type="match status" value="1"/>
</dbReference>
<dbReference type="SUPFAM" id="SSF54695">
    <property type="entry name" value="POZ domain"/>
    <property type="match status" value="1"/>
</dbReference>
<accession>A0A0G4FG86</accession>
<dbReference type="STRING" id="1169540.A0A0G4FG86"/>
<dbReference type="AlphaFoldDB" id="A0A0G4FG86"/>
<evidence type="ECO:0000313" key="5">
    <source>
        <dbReference type="Proteomes" id="UP000041254"/>
    </source>
</evidence>
<keyword evidence="2" id="KW-0040">ANK repeat</keyword>
<dbReference type="InterPro" id="IPR011042">
    <property type="entry name" value="6-blade_b-propeller_TolB-like"/>
</dbReference>
<keyword evidence="5" id="KW-1185">Reference proteome</keyword>
<dbReference type="PANTHER" id="PTHR46231">
    <property type="entry name" value="ANKYRIN REPEAT AND BTB/POZ DOMAIN-CONTAINING PROTEIN 1"/>
    <property type="match status" value="1"/>
</dbReference>
<sequence length="622" mass="67243">MQSERPLFVTTYRVPFKGREGSSLVPSSIHSDKKGSLYVADGKRFTVWRLPVRRPGGEALKGGEGEPQLLTGVGVKNVTSLIGLPSVVNACIAVGVSPRGDVYGLDFRRKIMRRLPEDGSIRSLVIHTRGTSLAPFASLLSGGAPVRVAVTTVAHDRDVIYVADPVARIIYRIDHTGQMTVLAGSGRLERLDGKGTEASFICPQAICVDPRGAGVGGGTVYVMDMGCGSAIRRIDPLTRQVTTLAGGQEEGFSDGFGVKAKFNCPRDLCVDQSGYIYVADSLNARIRCVSPCGNVRTLAGDGRIESCDGVATAAAFEGPYALTIDPFGNMWVVDAHPNSPKKWSVRFLPLAARPHPKKEGFLGRGRDDFCVGRLLGDTDLSDMELEVDGHTFPVHRAILAARCDFFRGLFCTALNEKGKRAIEIRDTTPTAMQGVLAFIYTNEYDPRPDEVLDVLMLAHRLMLDKLVDRCVRAMGELLATVATAPHTLPSSISTAALLTSSHSTPPSLTPRRTTGGIFSSCTTVYRSTSGSSTDICVRGRSTTGVVSCDGGPPSSIALQAVSWWVFASKQRDDAAFDELRKQCLGVISDHLPELLEDHEHLMMVFDTQPELKRQLLLKKLLP</sequence>
<name>A0A0G4FG86_VITBC</name>
<dbReference type="PhylomeDB" id="A0A0G4FG86"/>
<dbReference type="GO" id="GO:0005737">
    <property type="term" value="C:cytoplasm"/>
    <property type="evidence" value="ECO:0007669"/>
    <property type="project" value="TreeGrafter"/>
</dbReference>
<dbReference type="VEuPathDB" id="CryptoDB:Vbra_15230"/>
<keyword evidence="1" id="KW-0677">Repeat</keyword>
<dbReference type="OMA" id="EASFICP"/>
<organism evidence="4 5">
    <name type="scientific">Vitrella brassicaformis (strain CCMP3155)</name>
    <dbReference type="NCBI Taxonomy" id="1169540"/>
    <lineage>
        <taxon>Eukaryota</taxon>
        <taxon>Sar</taxon>
        <taxon>Alveolata</taxon>
        <taxon>Colpodellida</taxon>
        <taxon>Vitrellaceae</taxon>
        <taxon>Vitrella</taxon>
    </lineage>
</organism>
<dbReference type="InterPro" id="IPR000210">
    <property type="entry name" value="BTB/POZ_dom"/>
</dbReference>
<protein>
    <recommendedName>
        <fullName evidence="3">BTB domain-containing protein</fullName>
    </recommendedName>
</protein>
<evidence type="ECO:0000313" key="4">
    <source>
        <dbReference type="EMBL" id="CEM11843.1"/>
    </source>
</evidence>
<dbReference type="PANTHER" id="PTHR46231:SF1">
    <property type="entry name" value="ANKYRIN REPEAT AND BTB_POZ DOMAIN-CONTAINING PROTEIN 1"/>
    <property type="match status" value="1"/>
</dbReference>
<gene>
    <name evidence="4" type="ORF">Vbra_15230</name>
</gene>
<evidence type="ECO:0000256" key="1">
    <source>
        <dbReference type="ARBA" id="ARBA00022737"/>
    </source>
</evidence>
<dbReference type="EMBL" id="CDMY01000426">
    <property type="protein sequence ID" value="CEM11843.1"/>
    <property type="molecule type" value="Genomic_DNA"/>
</dbReference>
<dbReference type="Gene3D" id="3.30.710.10">
    <property type="entry name" value="Potassium Channel Kv1.1, Chain A"/>
    <property type="match status" value="1"/>
</dbReference>
<dbReference type="InterPro" id="IPR044515">
    <property type="entry name" value="ABTB1"/>
</dbReference>
<reference evidence="4 5" key="1">
    <citation type="submission" date="2014-11" db="EMBL/GenBank/DDBJ databases">
        <authorList>
            <person name="Zhu J."/>
            <person name="Qi W."/>
            <person name="Song R."/>
        </authorList>
    </citation>
    <scope>NUCLEOTIDE SEQUENCE [LARGE SCALE GENOMIC DNA]</scope>
</reference>
<dbReference type="Pfam" id="PF01436">
    <property type="entry name" value="NHL"/>
    <property type="match status" value="1"/>
</dbReference>
<dbReference type="Proteomes" id="UP000041254">
    <property type="component" value="Unassembled WGS sequence"/>
</dbReference>